<dbReference type="RefSeq" id="WP_202766276.1">
    <property type="nucleotide sequence ID" value="NZ_JAESWA010000017.1"/>
</dbReference>
<keyword evidence="2" id="KW-1185">Reference proteome</keyword>
<evidence type="ECO:0000313" key="1">
    <source>
        <dbReference type="EMBL" id="MBL4930896.1"/>
    </source>
</evidence>
<name>A0A937K1Y8_9CLOT</name>
<dbReference type="AlphaFoldDB" id="A0A937K1Y8"/>
<evidence type="ECO:0000313" key="2">
    <source>
        <dbReference type="Proteomes" id="UP000623681"/>
    </source>
</evidence>
<dbReference type="EMBL" id="JAESWA010000017">
    <property type="protein sequence ID" value="MBL4930896.1"/>
    <property type="molecule type" value="Genomic_DNA"/>
</dbReference>
<protein>
    <submittedName>
        <fullName evidence="1">Uncharacterized protein</fullName>
    </submittedName>
</protein>
<comment type="caution">
    <text evidence="1">The sequence shown here is derived from an EMBL/GenBank/DDBJ whole genome shotgun (WGS) entry which is preliminary data.</text>
</comment>
<dbReference type="Proteomes" id="UP000623681">
    <property type="component" value="Unassembled WGS sequence"/>
</dbReference>
<reference evidence="1" key="1">
    <citation type="submission" date="2021-01" db="EMBL/GenBank/DDBJ databases">
        <title>Genome public.</title>
        <authorList>
            <person name="Liu C."/>
            <person name="Sun Q."/>
        </authorList>
    </citation>
    <scope>NUCLEOTIDE SEQUENCE</scope>
    <source>
        <strain evidence="1">YIM B02565</strain>
    </source>
</reference>
<accession>A0A937K1Y8</accession>
<sequence>MEINTKYGVIKGMSSTIYYNNGQLKECILTEKNILETSYGQLIPQYEYDEVRKKYINSLSFYENGSLKVISLNENTNIKIKNKYFSAEKITFYDNGYIKRLFHLNGKLTAYWSEENEYKLAQEYDFHFRFGSFKSKFMTLQFYENEKIKSITLWPKDNILIKANEQDIKIRIGISLYENGSIKSCEPSDLTKIITPIGNINAYDYSAIGIHGENNSLKFYDNGNIKSISTSTDRIEVYDSYGVQAIYTPVEKSNLFNKNIKDLIPLVIKFYNDAVYINGDEYKLNKYRFIVNNNYRKLKIKNYDCSSCEFSNVGIEIKK</sequence>
<proteinExistence type="predicted"/>
<organism evidence="1 2">
    <name type="scientific">Clostridium paridis</name>
    <dbReference type="NCBI Taxonomy" id="2803863"/>
    <lineage>
        <taxon>Bacteria</taxon>
        <taxon>Bacillati</taxon>
        <taxon>Bacillota</taxon>
        <taxon>Clostridia</taxon>
        <taxon>Eubacteriales</taxon>
        <taxon>Clostridiaceae</taxon>
        <taxon>Clostridium</taxon>
    </lineage>
</organism>
<gene>
    <name evidence="1" type="ORF">JK634_03695</name>
</gene>